<name>A0A370HRG3_9HYPH</name>
<proteinExistence type="predicted"/>
<comment type="caution">
    <text evidence="1">The sequence shown here is derived from an EMBL/GenBank/DDBJ whole genome shotgun (WGS) entry which is preliminary data.</text>
</comment>
<evidence type="ECO:0000313" key="2">
    <source>
        <dbReference type="Proteomes" id="UP000254925"/>
    </source>
</evidence>
<organism evidence="1 2">
    <name type="scientific">Microvirga subterranea</name>
    <dbReference type="NCBI Taxonomy" id="186651"/>
    <lineage>
        <taxon>Bacteria</taxon>
        <taxon>Pseudomonadati</taxon>
        <taxon>Pseudomonadota</taxon>
        <taxon>Alphaproteobacteria</taxon>
        <taxon>Hyphomicrobiales</taxon>
        <taxon>Methylobacteriaceae</taxon>
        <taxon>Microvirga</taxon>
    </lineage>
</organism>
<keyword evidence="2" id="KW-1185">Reference proteome</keyword>
<dbReference type="AlphaFoldDB" id="A0A370HRG3"/>
<dbReference type="Proteomes" id="UP000254925">
    <property type="component" value="Unassembled WGS sequence"/>
</dbReference>
<protein>
    <submittedName>
        <fullName evidence="1">Uncharacterized protein</fullName>
    </submittedName>
</protein>
<evidence type="ECO:0000313" key="1">
    <source>
        <dbReference type="EMBL" id="RDI60875.1"/>
    </source>
</evidence>
<accession>A0A370HRG3</accession>
<reference evidence="1 2" key="1">
    <citation type="submission" date="2018-07" db="EMBL/GenBank/DDBJ databases">
        <title>Genomic Encyclopedia of Type Strains, Phase IV (KMG-IV): sequencing the most valuable type-strain genomes for metagenomic binning, comparative biology and taxonomic classification.</title>
        <authorList>
            <person name="Goeker M."/>
        </authorList>
    </citation>
    <scope>NUCLEOTIDE SEQUENCE [LARGE SCALE GENOMIC DNA]</scope>
    <source>
        <strain evidence="1 2">DSM 14364</strain>
    </source>
</reference>
<dbReference type="EMBL" id="QQBB01000002">
    <property type="protein sequence ID" value="RDI60875.1"/>
    <property type="molecule type" value="Genomic_DNA"/>
</dbReference>
<gene>
    <name evidence="1" type="ORF">DES45_102263</name>
</gene>
<sequence length="222" mass="25358">MNRVCKAAGCTKRAASRFGNYCHSHRSRLRRHGALNQDAVTKADLKIYRQLVRERIEKNKDKALWNKLKAVWVALINDANVVVERWRKGTPMADYNRITAFELVKLSNAVEPEDVVQTVLAMYLLQDQEPKKIKGDKAFLTQMVRRVRGLTNLNAGTWTDNATGRTKTAYRELSPKAVERLGMKLAIAFGPAGLTLAKLERKDHERKMRELTEYHQALGDIQ</sequence>